<dbReference type="SUPFAM" id="SSF55424">
    <property type="entry name" value="FAD/NAD-linked reductases, dimerisation (C-terminal) domain"/>
    <property type="match status" value="1"/>
</dbReference>
<feature type="domain" description="FAD/NAD(P)-binding" evidence="8">
    <location>
        <begin position="7"/>
        <end position="328"/>
    </location>
</feature>
<dbReference type="PIRSF" id="PIRSF000350">
    <property type="entry name" value="Mercury_reductase_MerA"/>
    <property type="match status" value="1"/>
</dbReference>
<dbReference type="Gene3D" id="3.30.390.30">
    <property type="match status" value="1"/>
</dbReference>
<dbReference type="Pfam" id="PF07992">
    <property type="entry name" value="Pyr_redox_2"/>
    <property type="match status" value="1"/>
</dbReference>
<evidence type="ECO:0000256" key="2">
    <source>
        <dbReference type="ARBA" id="ARBA00022630"/>
    </source>
</evidence>
<dbReference type="InterPro" id="IPR023753">
    <property type="entry name" value="FAD/NAD-binding_dom"/>
</dbReference>
<dbReference type="PRINTS" id="PR00368">
    <property type="entry name" value="FADPNR"/>
</dbReference>
<evidence type="ECO:0000256" key="6">
    <source>
        <dbReference type="PIRSR" id="PIRSR000350-4"/>
    </source>
</evidence>
<keyword evidence="5" id="KW-0520">NAD</keyword>
<evidence type="ECO:0000313" key="10">
    <source>
        <dbReference type="Proteomes" id="UP000216339"/>
    </source>
</evidence>
<dbReference type="FunFam" id="3.30.390.30:FF:000001">
    <property type="entry name" value="Dihydrolipoyl dehydrogenase"/>
    <property type="match status" value="1"/>
</dbReference>
<dbReference type="Gene3D" id="3.50.50.60">
    <property type="entry name" value="FAD/NAD(P)-binding domain"/>
    <property type="match status" value="2"/>
</dbReference>
<keyword evidence="4" id="KW-0560">Oxidoreductase</keyword>
<sequence length="494" mass="52789">MASYDVDLLVLGAGAAGLTAAGTAANLGAKTMMVERDRLGGDCTWTGCVPSKTLLHAAHLRSSAGTFVDRFAAADADVPQADWRAVIGDVHETREEIYQDADAPEIFEGFGIDVVRGDARFTGPHAVHVDGAEGGRDVTFRMAVICTGGRAAPPPIPGLDGVPYLTNESLFEIETQPRHLVIIGGGPIGCEMGQAFRRLGSEVTILDKGDRLLGRDDADHSEILRGVLEREGVGLVLGAEVERVEGEAGAITVRATADGRPQTVEGDALLVATGRRPNVEDLGLDRAGVAFTEKGITVDDRCRTSQKHVWAAGDCTGEYQLTHMSEHMAKQAVTNAVLKVPAKIDRDGIAWATYTTPEVAQLGPTEAELTDDGRSFVTYRFPYSKVDRAATEHATDGHIKIHATRWRGKILGASVVGERAGELIAMLAVAKKGGVSVRTFSDTIIPYPTYGLGARRAADQYYVQKQFPAAIDVVKRVFGYRGLTPPPPDPDRVL</sequence>
<name>A0A271IXZ8_9BACT</name>
<dbReference type="OrthoDB" id="9800167at2"/>
<evidence type="ECO:0000256" key="4">
    <source>
        <dbReference type="ARBA" id="ARBA00023002"/>
    </source>
</evidence>
<dbReference type="RefSeq" id="WP_095509713.1">
    <property type="nucleotide sequence ID" value="NZ_MQWD01000001.1"/>
</dbReference>
<dbReference type="PANTHER" id="PTHR43014:SF2">
    <property type="entry name" value="MERCURIC REDUCTASE"/>
    <property type="match status" value="1"/>
</dbReference>
<evidence type="ECO:0000313" key="9">
    <source>
        <dbReference type="EMBL" id="PAP76072.1"/>
    </source>
</evidence>
<evidence type="ECO:0000259" key="8">
    <source>
        <dbReference type="Pfam" id="PF07992"/>
    </source>
</evidence>
<keyword evidence="10" id="KW-1185">Reference proteome</keyword>
<keyword evidence="3 5" id="KW-0274">FAD</keyword>
<comment type="similarity">
    <text evidence="1">Belongs to the class-I pyridine nucleotide-disulfide oxidoreductase family.</text>
</comment>
<comment type="caution">
    <text evidence="9">The sequence shown here is derived from an EMBL/GenBank/DDBJ whole genome shotgun (WGS) entry which is preliminary data.</text>
</comment>
<feature type="disulfide bond" description="Redox-active" evidence="6">
    <location>
        <begin position="43"/>
        <end position="48"/>
    </location>
</feature>
<keyword evidence="2" id="KW-0285">Flavoprotein</keyword>
<evidence type="ECO:0000259" key="7">
    <source>
        <dbReference type="Pfam" id="PF02852"/>
    </source>
</evidence>
<dbReference type="SUPFAM" id="SSF51905">
    <property type="entry name" value="FAD/NAD(P)-binding domain"/>
    <property type="match status" value="1"/>
</dbReference>
<feature type="binding site" evidence="5">
    <location>
        <begin position="184"/>
        <end position="191"/>
    </location>
    <ligand>
        <name>NAD(+)</name>
        <dbReference type="ChEBI" id="CHEBI:57540"/>
    </ligand>
</feature>
<evidence type="ECO:0000256" key="1">
    <source>
        <dbReference type="ARBA" id="ARBA00007532"/>
    </source>
</evidence>
<feature type="binding site" evidence="5">
    <location>
        <position position="314"/>
    </location>
    <ligand>
        <name>FAD</name>
        <dbReference type="ChEBI" id="CHEBI:57692"/>
    </ligand>
</feature>
<dbReference type="InterPro" id="IPR036188">
    <property type="entry name" value="FAD/NAD-bd_sf"/>
</dbReference>
<dbReference type="Proteomes" id="UP000216339">
    <property type="component" value="Unassembled WGS sequence"/>
</dbReference>
<dbReference type="GO" id="GO:0003955">
    <property type="term" value="F:NAD(P)H dehydrogenase (quinone) activity"/>
    <property type="evidence" value="ECO:0007669"/>
    <property type="project" value="TreeGrafter"/>
</dbReference>
<protein>
    <submittedName>
        <fullName evidence="9">Mercuric reductase</fullName>
    </submittedName>
</protein>
<dbReference type="AlphaFoldDB" id="A0A271IXZ8"/>
<feature type="binding site" evidence="5">
    <location>
        <position position="52"/>
    </location>
    <ligand>
        <name>FAD</name>
        <dbReference type="ChEBI" id="CHEBI:57692"/>
    </ligand>
</feature>
<feature type="domain" description="Pyridine nucleotide-disulphide oxidoreductase dimerisation" evidence="7">
    <location>
        <begin position="349"/>
        <end position="450"/>
    </location>
</feature>
<dbReference type="InterPro" id="IPR001100">
    <property type="entry name" value="Pyr_nuc-diS_OxRdtase"/>
</dbReference>
<reference evidence="9 10" key="1">
    <citation type="submission" date="2016-11" db="EMBL/GenBank/DDBJ databases">
        <title>Study of marine rhodopsin-containing bacteria.</title>
        <authorList>
            <person name="Yoshizawa S."/>
            <person name="Kumagai Y."/>
            <person name="Kogure K."/>
        </authorList>
    </citation>
    <scope>NUCLEOTIDE SEQUENCE [LARGE SCALE GENOMIC DNA]</scope>
    <source>
        <strain evidence="9 10">SAORIC-28</strain>
    </source>
</reference>
<dbReference type="EMBL" id="MQWD01000001">
    <property type="protein sequence ID" value="PAP76072.1"/>
    <property type="molecule type" value="Genomic_DNA"/>
</dbReference>
<proteinExistence type="inferred from homology"/>
<feature type="binding site" evidence="5">
    <location>
        <position position="274"/>
    </location>
    <ligand>
        <name>NAD(+)</name>
        <dbReference type="ChEBI" id="CHEBI:57540"/>
    </ligand>
</feature>
<dbReference type="Pfam" id="PF02852">
    <property type="entry name" value="Pyr_redox_dim"/>
    <property type="match status" value="1"/>
</dbReference>
<dbReference type="PRINTS" id="PR00411">
    <property type="entry name" value="PNDRDTASEI"/>
</dbReference>
<dbReference type="PANTHER" id="PTHR43014">
    <property type="entry name" value="MERCURIC REDUCTASE"/>
    <property type="match status" value="1"/>
</dbReference>
<dbReference type="InterPro" id="IPR004099">
    <property type="entry name" value="Pyr_nucl-diS_OxRdtase_dimer"/>
</dbReference>
<organism evidence="9 10">
    <name type="scientific">Rubrivirga marina</name>
    <dbReference type="NCBI Taxonomy" id="1196024"/>
    <lineage>
        <taxon>Bacteria</taxon>
        <taxon>Pseudomonadati</taxon>
        <taxon>Rhodothermota</taxon>
        <taxon>Rhodothermia</taxon>
        <taxon>Rhodothermales</taxon>
        <taxon>Rubricoccaceae</taxon>
        <taxon>Rubrivirga</taxon>
    </lineage>
</organism>
<accession>A0A271IXZ8</accession>
<evidence type="ECO:0000256" key="3">
    <source>
        <dbReference type="ARBA" id="ARBA00022827"/>
    </source>
</evidence>
<gene>
    <name evidence="9" type="ORF">BSZ37_06250</name>
</gene>
<dbReference type="InterPro" id="IPR016156">
    <property type="entry name" value="FAD/NAD-linked_Rdtase_dimer_sf"/>
</dbReference>
<dbReference type="GO" id="GO:0050660">
    <property type="term" value="F:flavin adenine dinucleotide binding"/>
    <property type="evidence" value="ECO:0007669"/>
    <property type="project" value="TreeGrafter"/>
</dbReference>
<keyword evidence="5" id="KW-0547">Nucleotide-binding</keyword>
<comment type="cofactor">
    <cofactor evidence="5">
        <name>FAD</name>
        <dbReference type="ChEBI" id="CHEBI:57692"/>
    </cofactor>
    <text evidence="5">Binds 1 FAD per subunit.</text>
</comment>
<evidence type="ECO:0000256" key="5">
    <source>
        <dbReference type="PIRSR" id="PIRSR000350-3"/>
    </source>
</evidence>